<reference evidence="1 2" key="1">
    <citation type="submission" date="2016-02" db="EMBL/GenBank/DDBJ databases">
        <title>Complete genome sequencing and analysis of ATSB10, Dyella thiooxydans isolated from rhizosphere soil of sunflower (Helianthus annuus L.).</title>
        <authorList>
            <person name="Lee Y."/>
            <person name="Hwangbo K."/>
            <person name="Chung H."/>
            <person name="Yoo J."/>
            <person name="Kim K.Y."/>
            <person name="Sa T.M."/>
            <person name="Um Y."/>
            <person name="Madhaiyan M."/>
        </authorList>
    </citation>
    <scope>NUCLEOTIDE SEQUENCE [LARGE SCALE GENOMIC DNA]</scope>
    <source>
        <strain evidence="1 2">ATSB10</strain>
    </source>
</reference>
<proteinExistence type="predicted"/>
<dbReference type="STRING" id="445710.ATSB10_18460"/>
<keyword evidence="2" id="KW-1185">Reference proteome</keyword>
<gene>
    <name evidence="1" type="ORF">ATSB10_18460</name>
</gene>
<name>A0A160N0T2_9GAMM</name>
<dbReference type="PATRIC" id="fig|445710.3.peg.1844"/>
<dbReference type="Proteomes" id="UP000077255">
    <property type="component" value="Chromosome"/>
</dbReference>
<dbReference type="KEGG" id="dtx:ATSB10_18460"/>
<dbReference type="AlphaFoldDB" id="A0A160N0T2"/>
<evidence type="ECO:0000313" key="1">
    <source>
        <dbReference type="EMBL" id="AND69300.1"/>
    </source>
</evidence>
<accession>A0A160N0T2</accession>
<sequence>MVDARFDRGVEAMYGSTAVLRRQELPAVAAPKAWLCTYRVPAR</sequence>
<protein>
    <submittedName>
        <fullName evidence="1">Uncharacterized protein</fullName>
    </submittedName>
</protein>
<evidence type="ECO:0000313" key="2">
    <source>
        <dbReference type="Proteomes" id="UP000077255"/>
    </source>
</evidence>
<dbReference type="EMBL" id="CP014841">
    <property type="protein sequence ID" value="AND69300.1"/>
    <property type="molecule type" value="Genomic_DNA"/>
</dbReference>
<organism evidence="1 2">
    <name type="scientific">Dyella thiooxydans</name>
    <dbReference type="NCBI Taxonomy" id="445710"/>
    <lineage>
        <taxon>Bacteria</taxon>
        <taxon>Pseudomonadati</taxon>
        <taxon>Pseudomonadota</taxon>
        <taxon>Gammaproteobacteria</taxon>
        <taxon>Lysobacterales</taxon>
        <taxon>Rhodanobacteraceae</taxon>
        <taxon>Dyella</taxon>
    </lineage>
</organism>